<protein>
    <submittedName>
        <fullName evidence="2">Uncharacterized protein</fullName>
    </submittedName>
</protein>
<accession>A0AAV9VTA8</accession>
<keyword evidence="1" id="KW-0732">Signal</keyword>
<evidence type="ECO:0000313" key="2">
    <source>
        <dbReference type="EMBL" id="KAK6495719.1"/>
    </source>
</evidence>
<comment type="caution">
    <text evidence="2">The sequence shown here is derived from an EMBL/GenBank/DDBJ whole genome shotgun (WGS) entry which is preliminary data.</text>
</comment>
<keyword evidence="3" id="KW-1185">Reference proteome</keyword>
<evidence type="ECO:0000313" key="3">
    <source>
        <dbReference type="Proteomes" id="UP001370758"/>
    </source>
</evidence>
<gene>
    <name evidence="2" type="ORF">TWF481_002766</name>
</gene>
<feature type="chain" id="PRO_5043945372" evidence="1">
    <location>
        <begin position="19"/>
        <end position="189"/>
    </location>
</feature>
<evidence type="ECO:0000256" key="1">
    <source>
        <dbReference type="SAM" id="SignalP"/>
    </source>
</evidence>
<reference evidence="2 3" key="1">
    <citation type="submission" date="2023-08" db="EMBL/GenBank/DDBJ databases">
        <authorList>
            <person name="Palmer J.M."/>
        </authorList>
    </citation>
    <scope>NUCLEOTIDE SEQUENCE [LARGE SCALE GENOMIC DNA]</scope>
    <source>
        <strain evidence="2 3">TWF481</strain>
    </source>
</reference>
<proteinExistence type="predicted"/>
<dbReference type="EMBL" id="JAVHJL010000012">
    <property type="protein sequence ID" value="KAK6495719.1"/>
    <property type="molecule type" value="Genomic_DNA"/>
</dbReference>
<name>A0AAV9VTA8_9PEZI</name>
<organism evidence="2 3">
    <name type="scientific">Arthrobotrys musiformis</name>
    <dbReference type="NCBI Taxonomy" id="47236"/>
    <lineage>
        <taxon>Eukaryota</taxon>
        <taxon>Fungi</taxon>
        <taxon>Dikarya</taxon>
        <taxon>Ascomycota</taxon>
        <taxon>Pezizomycotina</taxon>
        <taxon>Orbiliomycetes</taxon>
        <taxon>Orbiliales</taxon>
        <taxon>Orbiliaceae</taxon>
        <taxon>Arthrobotrys</taxon>
    </lineage>
</organism>
<dbReference type="Proteomes" id="UP001370758">
    <property type="component" value="Unassembled WGS sequence"/>
</dbReference>
<sequence length="189" mass="22398">MWNWFLGSTVFFLTKLQSLRWDKLEPIHDYDFDRLVQPPHSLQSLQLLTEECSPRSWGYAKIQPQESSPFGPWKSEVIKKRLSSIVRESALKSLHIQVRCGPRYHCGIKNCRTAAGYFQNSGFHSVKRINWICDWRWERPSPIMSYTVTHDEWDKDEVEHFMSHYPPRIPLVFHTGSEQQTQPVYNFAQ</sequence>
<feature type="signal peptide" evidence="1">
    <location>
        <begin position="1"/>
        <end position="18"/>
    </location>
</feature>
<dbReference type="AlphaFoldDB" id="A0AAV9VTA8"/>